<protein>
    <recommendedName>
        <fullName evidence="2">Transcriptional regulator</fullName>
    </recommendedName>
</protein>
<sequence length="139" mass="16052">MARVTRWTGREAELLRTAMRKKQKEFAELVGVNPRQAPRWKRRGGTIELELELELDNQTALDTLLTQATPDVQQRFAALMTERAAVEHDERAEELLRRDPSTRRHPIDGKVMALVEEGIYLSGPDNRSVRPNTFAWWTS</sequence>
<proteinExistence type="predicted"/>
<dbReference type="AlphaFoldDB" id="A0AAU3GMV7"/>
<evidence type="ECO:0000313" key="1">
    <source>
        <dbReference type="EMBL" id="WTY94389.1"/>
    </source>
</evidence>
<name>A0AAU3GMV7_9ACTN</name>
<accession>A0AAU3GMV7</accession>
<dbReference type="EMBL" id="CP109535">
    <property type="protein sequence ID" value="WTY94389.1"/>
    <property type="molecule type" value="Genomic_DNA"/>
</dbReference>
<organism evidence="1">
    <name type="scientific">Streptomyces sp. NBC_01401</name>
    <dbReference type="NCBI Taxonomy" id="2903854"/>
    <lineage>
        <taxon>Bacteria</taxon>
        <taxon>Bacillati</taxon>
        <taxon>Actinomycetota</taxon>
        <taxon>Actinomycetes</taxon>
        <taxon>Kitasatosporales</taxon>
        <taxon>Streptomycetaceae</taxon>
        <taxon>Streptomyces</taxon>
    </lineage>
</organism>
<reference evidence="1" key="1">
    <citation type="submission" date="2022-10" db="EMBL/GenBank/DDBJ databases">
        <title>The complete genomes of actinobacterial strains from the NBC collection.</title>
        <authorList>
            <person name="Joergensen T.S."/>
            <person name="Alvarez Arevalo M."/>
            <person name="Sterndorff E.B."/>
            <person name="Faurdal D."/>
            <person name="Vuksanovic O."/>
            <person name="Mourched A.-S."/>
            <person name="Charusanti P."/>
            <person name="Shaw S."/>
            <person name="Blin K."/>
            <person name="Weber T."/>
        </authorList>
    </citation>
    <scope>NUCLEOTIDE SEQUENCE</scope>
    <source>
        <strain evidence="1">NBC_01401</strain>
    </source>
</reference>
<evidence type="ECO:0008006" key="2">
    <source>
        <dbReference type="Google" id="ProtNLM"/>
    </source>
</evidence>
<gene>
    <name evidence="1" type="ORF">OG626_05485</name>
</gene>